<feature type="compositionally biased region" description="Pro residues" evidence="1">
    <location>
        <begin position="29"/>
        <end position="44"/>
    </location>
</feature>
<dbReference type="InParanoid" id="L5JSG7"/>
<dbReference type="EMBL" id="KB031134">
    <property type="protein sequence ID" value="ELK02339.1"/>
    <property type="molecule type" value="Genomic_DNA"/>
</dbReference>
<feature type="region of interest" description="Disordered" evidence="1">
    <location>
        <begin position="1"/>
        <end position="91"/>
    </location>
</feature>
<name>L5JSG7_PTEAL</name>
<protein>
    <submittedName>
        <fullName evidence="2">Uncharacterized protein</fullName>
    </submittedName>
</protein>
<keyword evidence="3" id="KW-1185">Reference proteome</keyword>
<dbReference type="Proteomes" id="UP000010552">
    <property type="component" value="Unassembled WGS sequence"/>
</dbReference>
<accession>L5JSG7</accession>
<reference evidence="3" key="1">
    <citation type="journal article" date="2013" name="Science">
        <title>Comparative analysis of bat genomes provides insight into the evolution of flight and immunity.</title>
        <authorList>
            <person name="Zhang G."/>
            <person name="Cowled C."/>
            <person name="Shi Z."/>
            <person name="Huang Z."/>
            <person name="Bishop-Lilly K.A."/>
            <person name="Fang X."/>
            <person name="Wynne J.W."/>
            <person name="Xiong Z."/>
            <person name="Baker M.L."/>
            <person name="Zhao W."/>
            <person name="Tachedjian M."/>
            <person name="Zhu Y."/>
            <person name="Zhou P."/>
            <person name="Jiang X."/>
            <person name="Ng J."/>
            <person name="Yang L."/>
            <person name="Wu L."/>
            <person name="Xiao J."/>
            <person name="Feng Y."/>
            <person name="Chen Y."/>
            <person name="Sun X."/>
            <person name="Zhang Y."/>
            <person name="Marsh G.A."/>
            <person name="Crameri G."/>
            <person name="Broder C.C."/>
            <person name="Frey K.G."/>
            <person name="Wang L.F."/>
            <person name="Wang J."/>
        </authorList>
    </citation>
    <scope>NUCLEOTIDE SEQUENCE [LARGE SCALE GENOMIC DNA]</scope>
</reference>
<evidence type="ECO:0000313" key="2">
    <source>
        <dbReference type="EMBL" id="ELK02339.1"/>
    </source>
</evidence>
<organism evidence="2 3">
    <name type="scientific">Pteropus alecto</name>
    <name type="common">Black flying fox</name>
    <dbReference type="NCBI Taxonomy" id="9402"/>
    <lineage>
        <taxon>Eukaryota</taxon>
        <taxon>Metazoa</taxon>
        <taxon>Chordata</taxon>
        <taxon>Craniata</taxon>
        <taxon>Vertebrata</taxon>
        <taxon>Euteleostomi</taxon>
        <taxon>Mammalia</taxon>
        <taxon>Eutheria</taxon>
        <taxon>Laurasiatheria</taxon>
        <taxon>Chiroptera</taxon>
        <taxon>Yinpterochiroptera</taxon>
        <taxon>Pteropodoidea</taxon>
        <taxon>Pteropodidae</taxon>
        <taxon>Pteropodinae</taxon>
        <taxon>Pteropus</taxon>
    </lineage>
</organism>
<evidence type="ECO:0000256" key="1">
    <source>
        <dbReference type="SAM" id="MobiDB-lite"/>
    </source>
</evidence>
<dbReference type="AlphaFoldDB" id="L5JSG7"/>
<gene>
    <name evidence="2" type="ORF">PAL_GLEAN10019284</name>
</gene>
<sequence length="91" mass="9505">MSVSRARLGSAPCLPPSGCGLGPGRGSFPDPPRPRGLPPEPQTPGPGRTPQHQPQDRNNVRPGHRYSAGSDGVEPKPHARVELQGSGLCRA</sequence>
<evidence type="ECO:0000313" key="3">
    <source>
        <dbReference type="Proteomes" id="UP000010552"/>
    </source>
</evidence>
<proteinExistence type="predicted"/>